<dbReference type="AlphaFoldDB" id="A0A1Y1XRY8"/>
<dbReference type="PANTHER" id="PTHR24305">
    <property type="entry name" value="CYTOCHROME P450"/>
    <property type="match status" value="1"/>
</dbReference>
<comment type="cofactor">
    <cofactor evidence="1 5">
        <name>heme</name>
        <dbReference type="ChEBI" id="CHEBI:30413"/>
    </cofactor>
</comment>
<keyword evidence="4 5" id="KW-0408">Iron</keyword>
<dbReference type="PANTHER" id="PTHR24305:SF166">
    <property type="entry name" value="CYTOCHROME P450 12A4, MITOCHONDRIAL-RELATED"/>
    <property type="match status" value="1"/>
</dbReference>
<dbReference type="Proteomes" id="UP000193498">
    <property type="component" value="Unassembled WGS sequence"/>
</dbReference>
<evidence type="ECO:0000256" key="4">
    <source>
        <dbReference type="ARBA" id="ARBA00023004"/>
    </source>
</evidence>
<evidence type="ECO:0000313" key="8">
    <source>
        <dbReference type="Proteomes" id="UP000193498"/>
    </source>
</evidence>
<keyword evidence="3 5" id="KW-0479">Metal-binding</keyword>
<dbReference type="Gene3D" id="1.10.630.10">
    <property type="entry name" value="Cytochrome P450"/>
    <property type="match status" value="1"/>
</dbReference>
<dbReference type="GO" id="GO:0004497">
    <property type="term" value="F:monooxygenase activity"/>
    <property type="evidence" value="ECO:0007669"/>
    <property type="project" value="UniProtKB-KW"/>
</dbReference>
<evidence type="ECO:0000256" key="1">
    <source>
        <dbReference type="ARBA" id="ARBA00001971"/>
    </source>
</evidence>
<dbReference type="GO" id="GO:0016705">
    <property type="term" value="F:oxidoreductase activity, acting on paired donors, with incorporation or reduction of molecular oxygen"/>
    <property type="evidence" value="ECO:0007669"/>
    <property type="project" value="InterPro"/>
</dbReference>
<keyword evidence="6" id="KW-0503">Monooxygenase</keyword>
<reference evidence="7 8" key="1">
    <citation type="submission" date="2016-07" db="EMBL/GenBank/DDBJ databases">
        <title>Pervasive Adenine N6-methylation of Active Genes in Fungi.</title>
        <authorList>
            <consortium name="DOE Joint Genome Institute"/>
            <person name="Mondo S.J."/>
            <person name="Dannebaum R.O."/>
            <person name="Kuo R.C."/>
            <person name="Labutti K."/>
            <person name="Haridas S."/>
            <person name="Kuo A."/>
            <person name="Salamov A."/>
            <person name="Ahrendt S.R."/>
            <person name="Lipzen A."/>
            <person name="Sullivan W."/>
            <person name="Andreopoulos W.B."/>
            <person name="Clum A."/>
            <person name="Lindquist E."/>
            <person name="Daum C."/>
            <person name="Ramamoorthy G.K."/>
            <person name="Gryganskyi A."/>
            <person name="Culley D."/>
            <person name="Magnuson J.K."/>
            <person name="James T.Y."/>
            <person name="O'Malley M.A."/>
            <person name="Stajich J.E."/>
            <person name="Spatafora J.W."/>
            <person name="Visel A."/>
            <person name="Grigoriev I.V."/>
        </authorList>
    </citation>
    <scope>NUCLEOTIDE SEQUENCE [LARGE SCALE GENOMIC DNA]</scope>
    <source>
        <strain evidence="7 8">CBS 931.73</strain>
    </source>
</reference>
<dbReference type="EMBL" id="MCFE01000523">
    <property type="protein sequence ID" value="ORX88518.1"/>
    <property type="molecule type" value="Genomic_DNA"/>
</dbReference>
<dbReference type="InterPro" id="IPR017972">
    <property type="entry name" value="Cyt_P450_CS"/>
</dbReference>
<keyword evidence="5 6" id="KW-0349">Heme</keyword>
<dbReference type="PRINTS" id="PR00385">
    <property type="entry name" value="P450"/>
</dbReference>
<dbReference type="InterPro" id="IPR002401">
    <property type="entry name" value="Cyt_P450_E_grp-I"/>
</dbReference>
<organism evidence="7 8">
    <name type="scientific">Basidiobolus meristosporus CBS 931.73</name>
    <dbReference type="NCBI Taxonomy" id="1314790"/>
    <lineage>
        <taxon>Eukaryota</taxon>
        <taxon>Fungi</taxon>
        <taxon>Fungi incertae sedis</taxon>
        <taxon>Zoopagomycota</taxon>
        <taxon>Entomophthoromycotina</taxon>
        <taxon>Basidiobolomycetes</taxon>
        <taxon>Basidiobolales</taxon>
        <taxon>Basidiobolaceae</taxon>
        <taxon>Basidiobolus</taxon>
    </lineage>
</organism>
<dbReference type="GO" id="GO:0005506">
    <property type="term" value="F:iron ion binding"/>
    <property type="evidence" value="ECO:0007669"/>
    <property type="project" value="InterPro"/>
</dbReference>
<evidence type="ECO:0000313" key="7">
    <source>
        <dbReference type="EMBL" id="ORX88518.1"/>
    </source>
</evidence>
<keyword evidence="6" id="KW-0560">Oxidoreductase</keyword>
<evidence type="ECO:0000256" key="5">
    <source>
        <dbReference type="PIRSR" id="PIRSR602401-1"/>
    </source>
</evidence>
<dbReference type="Pfam" id="PF00067">
    <property type="entry name" value="p450"/>
    <property type="match status" value="2"/>
</dbReference>
<keyword evidence="8" id="KW-1185">Reference proteome</keyword>
<protein>
    <submittedName>
        <fullName evidence="7">Cytochrome P450</fullName>
    </submittedName>
</protein>
<dbReference type="STRING" id="1314790.A0A1Y1XRY8"/>
<dbReference type="GO" id="GO:0020037">
    <property type="term" value="F:heme binding"/>
    <property type="evidence" value="ECO:0007669"/>
    <property type="project" value="InterPro"/>
</dbReference>
<dbReference type="PRINTS" id="PR00463">
    <property type="entry name" value="EP450I"/>
</dbReference>
<dbReference type="InParanoid" id="A0A1Y1XRY8"/>
<evidence type="ECO:0000256" key="6">
    <source>
        <dbReference type="RuleBase" id="RU000461"/>
    </source>
</evidence>
<dbReference type="InterPro" id="IPR050121">
    <property type="entry name" value="Cytochrome_P450_monoxygenase"/>
</dbReference>
<sequence length="467" mass="53559">MLIQVLHILEPWLPLALSCYIIYALSERLRCPTLRIPGPILAKLTPLYYYYFTCIGTHHQKCLEWHKKYGPVVLIAPNTVSINDVEVMREIYGSIEYVKDPEFYKMFGENQSSTFNTSDVAFHKKRVRQSIISHPIRLLTLHKKRIIAPAFSQAYFSSMEPLVWQSGVSALMHKFQKSAESKAIVNLHSEFHYMAFDIIGELAFGKSFHLIENADHPILGWIKDSDIRLTLFGLNAQRERRKMNIARRDIFQLMSEASDPDTGEKLTEMELLGESLSQINTLTWAAYLLSKNPNATRKLTEELDGALPENQAKILDSALQQLPYLEAVILETFRCLPTVPIGLPRVVPKGGKNMKGYFLPGGTIVSVPINCLHSDPKVFPDPERFQPERWLVEDTKLMKRHLIPFSYGSRSCIGRHIAMMELRLTLASLYRRFNVQAVPNQIVEDRVRLLILKPKETAFNVHLETRN</sequence>
<dbReference type="OrthoDB" id="1470350at2759"/>
<dbReference type="InterPro" id="IPR036396">
    <property type="entry name" value="Cyt_P450_sf"/>
</dbReference>
<comment type="caution">
    <text evidence="7">The sequence shown here is derived from an EMBL/GenBank/DDBJ whole genome shotgun (WGS) entry which is preliminary data.</text>
</comment>
<accession>A0A1Y1XRY8</accession>
<feature type="binding site" description="axial binding residue" evidence="5">
    <location>
        <position position="412"/>
    </location>
    <ligand>
        <name>heme</name>
        <dbReference type="ChEBI" id="CHEBI:30413"/>
    </ligand>
    <ligandPart>
        <name>Fe</name>
        <dbReference type="ChEBI" id="CHEBI:18248"/>
    </ligandPart>
</feature>
<name>A0A1Y1XRY8_9FUNG</name>
<dbReference type="InterPro" id="IPR001128">
    <property type="entry name" value="Cyt_P450"/>
</dbReference>
<proteinExistence type="inferred from homology"/>
<dbReference type="SUPFAM" id="SSF48264">
    <property type="entry name" value="Cytochrome P450"/>
    <property type="match status" value="1"/>
</dbReference>
<evidence type="ECO:0000256" key="2">
    <source>
        <dbReference type="ARBA" id="ARBA00010617"/>
    </source>
</evidence>
<dbReference type="PROSITE" id="PS00086">
    <property type="entry name" value="CYTOCHROME_P450"/>
    <property type="match status" value="1"/>
</dbReference>
<gene>
    <name evidence="7" type="ORF">K493DRAFT_341224</name>
</gene>
<evidence type="ECO:0000256" key="3">
    <source>
        <dbReference type="ARBA" id="ARBA00022723"/>
    </source>
</evidence>
<comment type="similarity">
    <text evidence="2 6">Belongs to the cytochrome P450 family.</text>
</comment>